<evidence type="ECO:0000256" key="5">
    <source>
        <dbReference type="ARBA" id="ARBA00023242"/>
    </source>
</evidence>
<reference evidence="9 10" key="1">
    <citation type="submission" date="2023-11" db="EMBL/GenBank/DDBJ databases">
        <title>Dfirmibasis_genome.</title>
        <authorList>
            <person name="Edelbroek B."/>
            <person name="Kjellin J."/>
            <person name="Jerlstrom-Hultqvist J."/>
            <person name="Soderbom F."/>
        </authorList>
    </citation>
    <scope>NUCLEOTIDE SEQUENCE [LARGE SCALE GENOMIC DNA]</scope>
    <source>
        <strain evidence="9 10">TNS-C-14</strain>
    </source>
</reference>
<dbReference type="AlphaFoldDB" id="A0AAN7TSD3"/>
<dbReference type="GO" id="GO:0005664">
    <property type="term" value="C:nuclear origin of replication recognition complex"/>
    <property type="evidence" value="ECO:0007669"/>
    <property type="project" value="TreeGrafter"/>
</dbReference>
<dbReference type="Proteomes" id="UP001344447">
    <property type="component" value="Unassembled WGS sequence"/>
</dbReference>
<proteinExistence type="inferred from homology"/>
<comment type="caution">
    <text evidence="9">The sequence shown here is derived from an EMBL/GenBank/DDBJ whole genome shotgun (WGS) entry which is preliminary data.</text>
</comment>
<dbReference type="SUPFAM" id="SSF52540">
    <property type="entry name" value="P-loop containing nucleoside triphosphate hydrolases"/>
    <property type="match status" value="1"/>
</dbReference>
<protein>
    <recommendedName>
        <fullName evidence="6">Origin recognition complex subunit 4</fullName>
    </recommendedName>
</protein>
<keyword evidence="10" id="KW-1185">Reference proteome</keyword>
<dbReference type="InterPro" id="IPR027417">
    <property type="entry name" value="P-loop_NTPase"/>
</dbReference>
<keyword evidence="3 6" id="KW-0235">DNA replication</keyword>
<name>A0AAN7TSD3_9MYCE</name>
<dbReference type="GO" id="GO:0006270">
    <property type="term" value="P:DNA replication initiation"/>
    <property type="evidence" value="ECO:0007669"/>
    <property type="project" value="TreeGrafter"/>
</dbReference>
<comment type="subcellular location">
    <subcellularLocation>
        <location evidence="1 6">Nucleus</location>
    </subcellularLocation>
</comment>
<dbReference type="Pfam" id="PF14629">
    <property type="entry name" value="ORC4_C"/>
    <property type="match status" value="1"/>
</dbReference>
<dbReference type="PANTHER" id="PTHR12087:SF0">
    <property type="entry name" value="ORIGIN RECOGNITION COMPLEX SUBUNIT 4"/>
    <property type="match status" value="1"/>
</dbReference>
<evidence type="ECO:0000256" key="3">
    <source>
        <dbReference type="ARBA" id="ARBA00022705"/>
    </source>
</evidence>
<gene>
    <name evidence="9" type="ORF">RB653_009913</name>
</gene>
<dbReference type="GO" id="GO:0003688">
    <property type="term" value="F:DNA replication origin binding"/>
    <property type="evidence" value="ECO:0007669"/>
    <property type="project" value="TreeGrafter"/>
</dbReference>
<evidence type="ECO:0000256" key="1">
    <source>
        <dbReference type="ARBA" id="ARBA00004123"/>
    </source>
</evidence>
<evidence type="ECO:0000256" key="2">
    <source>
        <dbReference type="ARBA" id="ARBA00005334"/>
    </source>
</evidence>
<dbReference type="InterPro" id="IPR032705">
    <property type="entry name" value="ORC4_C"/>
</dbReference>
<evidence type="ECO:0000256" key="6">
    <source>
        <dbReference type="PIRNR" id="PIRNR007858"/>
    </source>
</evidence>
<evidence type="ECO:0000256" key="4">
    <source>
        <dbReference type="ARBA" id="ARBA00023125"/>
    </source>
</evidence>
<comment type="function">
    <text evidence="6">Component of the origin recognition complex (ORC) that binds origins of replication.</text>
</comment>
<organism evidence="9 10">
    <name type="scientific">Dictyostelium firmibasis</name>
    <dbReference type="NCBI Taxonomy" id="79012"/>
    <lineage>
        <taxon>Eukaryota</taxon>
        <taxon>Amoebozoa</taxon>
        <taxon>Evosea</taxon>
        <taxon>Eumycetozoa</taxon>
        <taxon>Dictyostelia</taxon>
        <taxon>Dictyosteliales</taxon>
        <taxon>Dictyosteliaceae</taxon>
        <taxon>Dictyostelium</taxon>
    </lineage>
</organism>
<evidence type="ECO:0000313" key="9">
    <source>
        <dbReference type="EMBL" id="KAK5574660.1"/>
    </source>
</evidence>
<dbReference type="InterPro" id="IPR049945">
    <property type="entry name" value="AAA_22"/>
</dbReference>
<dbReference type="PIRSF" id="PIRSF007858">
    <property type="entry name" value="ORC4"/>
    <property type="match status" value="1"/>
</dbReference>
<keyword evidence="4 6" id="KW-0238">DNA-binding</keyword>
<dbReference type="InterPro" id="IPR016527">
    <property type="entry name" value="ORC4"/>
</dbReference>
<dbReference type="Pfam" id="PF13401">
    <property type="entry name" value="AAA_22"/>
    <property type="match status" value="1"/>
</dbReference>
<dbReference type="EMBL" id="JAVFKY010000006">
    <property type="protein sequence ID" value="KAK5574660.1"/>
    <property type="molecule type" value="Genomic_DNA"/>
</dbReference>
<dbReference type="GO" id="GO:0016887">
    <property type="term" value="F:ATP hydrolysis activity"/>
    <property type="evidence" value="ECO:0007669"/>
    <property type="project" value="InterPro"/>
</dbReference>
<feature type="domain" description="ORC1/DEAH AAA+ ATPase" evidence="7">
    <location>
        <begin position="52"/>
        <end position="192"/>
    </location>
</feature>
<dbReference type="PANTHER" id="PTHR12087">
    <property type="entry name" value="ORIGIN RECOGNITION COMPLEX SUBUNIT 4"/>
    <property type="match status" value="1"/>
</dbReference>
<comment type="similarity">
    <text evidence="2 6">Belongs to the ORC4 family.</text>
</comment>
<evidence type="ECO:0000259" key="7">
    <source>
        <dbReference type="Pfam" id="PF13401"/>
    </source>
</evidence>
<evidence type="ECO:0000313" key="10">
    <source>
        <dbReference type="Proteomes" id="UP001344447"/>
    </source>
</evidence>
<accession>A0AAN7TSD3</accession>
<dbReference type="Gene3D" id="3.40.50.300">
    <property type="entry name" value="P-loop containing nucleotide triphosphate hydrolases"/>
    <property type="match status" value="1"/>
</dbReference>
<dbReference type="FunFam" id="3.40.50.300:FF:003015">
    <property type="entry name" value="Origin recognition complex subunit 4"/>
    <property type="match status" value="1"/>
</dbReference>
<evidence type="ECO:0000259" key="8">
    <source>
        <dbReference type="Pfam" id="PF14629"/>
    </source>
</evidence>
<keyword evidence="5 6" id="KW-0539">Nucleus</keyword>
<feature type="domain" description="Origin recognition complex subunit 4 C-terminal" evidence="8">
    <location>
        <begin position="226"/>
        <end position="415"/>
    </location>
</feature>
<sequence length="435" mass="49997">MSENKEYLLLKAKRIITERTQSSYLPDEFIGAEKESETLLAILDDAILNKKSTVGLITGPKGSGKSSFFKHCLRKYNESDYLLVRLSGMIHFNDNYALKEIAKALNIQIPSGLGTYDTFEFIRVKLGKETLESQINTSTKKKELQSLPVVILIEELELMLTSLAASKQSLFYNLLDLSHYKNVSLSFIATTSHLDIVDMFEKRIKSRFTQESIKIPPLSFESIQIIFKNLISLPKSFDDEEYRDNWNTHVEKSLKSKSVIENLKQYYKLYNCVNNYHLLVHEIIDNLDFNDKDNRWINSKLINDGLEYLNQDILEVMLKGLSVLEFTILGCILNTKVGTNINDDYITFNELYNGEYKKLSNSFFKNVDQAKKPLTIRALQHLLLLGIIKTQPRAMDSGDFPKFKIAVDPDSILNAARNRNDLPTVIVKYITEWLT</sequence>